<accession>A0A381N5I8</accession>
<evidence type="ECO:0000256" key="6">
    <source>
        <dbReference type="ARBA" id="ARBA00022847"/>
    </source>
</evidence>
<feature type="transmembrane region" description="Helical" evidence="12">
    <location>
        <begin position="464"/>
        <end position="483"/>
    </location>
</feature>
<feature type="transmembrane region" description="Helical" evidence="12">
    <location>
        <begin position="363"/>
        <end position="387"/>
    </location>
</feature>
<evidence type="ECO:0000256" key="9">
    <source>
        <dbReference type="ARBA" id="ARBA00023065"/>
    </source>
</evidence>
<keyword evidence="10 12" id="KW-0472">Membrane</keyword>
<feature type="transmembrane region" description="Helical" evidence="12">
    <location>
        <begin position="109"/>
        <end position="133"/>
    </location>
</feature>
<keyword evidence="9" id="KW-0406">Ion transport</keyword>
<evidence type="ECO:0000256" key="11">
    <source>
        <dbReference type="ARBA" id="ARBA00023201"/>
    </source>
</evidence>
<evidence type="ECO:0000256" key="7">
    <source>
        <dbReference type="ARBA" id="ARBA00022989"/>
    </source>
</evidence>
<keyword evidence="8" id="KW-0915">Sodium</keyword>
<evidence type="ECO:0000256" key="4">
    <source>
        <dbReference type="ARBA" id="ARBA00022475"/>
    </source>
</evidence>
<evidence type="ECO:0000256" key="1">
    <source>
        <dbReference type="ARBA" id="ARBA00004651"/>
    </source>
</evidence>
<comment type="similarity">
    <text evidence="2">Belongs to the sodium:solute symporter (SSF) (TC 2.A.21) family.</text>
</comment>
<dbReference type="PROSITE" id="PS50283">
    <property type="entry name" value="NA_SOLUT_SYMP_3"/>
    <property type="match status" value="1"/>
</dbReference>
<dbReference type="InterPro" id="IPR001734">
    <property type="entry name" value="Na/solute_symporter"/>
</dbReference>
<feature type="transmembrane region" description="Helical" evidence="12">
    <location>
        <begin position="408"/>
        <end position="430"/>
    </location>
</feature>
<evidence type="ECO:0008006" key="14">
    <source>
        <dbReference type="Google" id="ProtNLM"/>
    </source>
</evidence>
<dbReference type="GO" id="GO:0015293">
    <property type="term" value="F:symporter activity"/>
    <property type="evidence" value="ECO:0007669"/>
    <property type="project" value="UniProtKB-KW"/>
</dbReference>
<keyword evidence="3" id="KW-0813">Transport</keyword>
<feature type="transmembrane region" description="Helical" evidence="12">
    <location>
        <begin position="321"/>
        <end position="343"/>
    </location>
</feature>
<feature type="non-terminal residue" evidence="13">
    <location>
        <position position="1"/>
    </location>
</feature>
<keyword evidence="7 12" id="KW-1133">Transmembrane helix</keyword>
<gene>
    <name evidence="13" type="ORF">METZ01_LOCUS2725</name>
</gene>
<sequence length="691" mass="77419">VAILLGYLIVIIWIGKRVGAQTRDREEFFLAGRRLGKFYQFFLNFGTSTNADQAVAVSREIYRQGIGGMWIQFLVLFITPFYWFQTLFFRRVRLTTIGDYFTERFQSPFLGGSFAVFILLVSIIGGGAGFMVAGKTFMAVTPKAETEWTDKERHDVQTFLEYNELTERLEEKLTTDERNRWEELDERRKLGQLRSLISHTNPLVFYAIFAFVVSIYTMLGGFRAAAITDVIQGIFIVLFSLILIPLGLNKIGGFEGLHATVPSFMFDLFGSAALSDYGWYTILAMILANLVSIIAVATGMQTAGSARDENTARFGMIGGMFFKRFIMLFWALAGLLAIGLYAGDLHDPDLIWGYMTHDLLAPGAIGLMMVGVLAANMSTLDATAVSYSALFIRNLYEPLRPNQSEAHYLLVGRLLIPVTLVGGIAVAVLVDDLLELFRYVISVPAIFGAAIWLGFIWRGLTRMAVIMQVAICVVIYLVVPNLFATMDWSRHHPEFLQETQARVVEVQEPAIAVDVEAGRAAQVGDLITKSREIPRSAIFFDAVAREDPADPSSARVGVGRFNAEVWVLSWLGLDFRDTPRSWLIALRFFFAALFPFVLLFLFSALTIPVQTQALDRFFAKLHTPVQPTPEGDASALEAAYAHPRQFDSDKMFPNSGWEIMKPMKMDYIGFGGSWVLVGVIVFLLWMMVNIR</sequence>
<dbReference type="GO" id="GO:0006814">
    <property type="term" value="P:sodium ion transport"/>
    <property type="evidence" value="ECO:0007669"/>
    <property type="project" value="UniProtKB-KW"/>
</dbReference>
<feature type="transmembrane region" description="Helical" evidence="12">
    <location>
        <begin position="234"/>
        <end position="257"/>
    </location>
</feature>
<keyword evidence="6" id="KW-0769">Symport</keyword>
<dbReference type="CDD" id="cd10322">
    <property type="entry name" value="SLC5sbd"/>
    <property type="match status" value="1"/>
</dbReference>
<keyword evidence="4" id="KW-1003">Cell membrane</keyword>
<keyword evidence="5 12" id="KW-0812">Transmembrane</keyword>
<comment type="subcellular location">
    <subcellularLocation>
        <location evidence="1">Cell membrane</location>
        <topology evidence="1">Multi-pass membrane protein</topology>
    </subcellularLocation>
</comment>
<dbReference type="Gene3D" id="1.20.1730.10">
    <property type="entry name" value="Sodium/glucose cotransporter"/>
    <property type="match status" value="1"/>
</dbReference>
<evidence type="ECO:0000256" key="12">
    <source>
        <dbReference type="SAM" id="Phobius"/>
    </source>
</evidence>
<evidence type="ECO:0000313" key="13">
    <source>
        <dbReference type="EMBL" id="SUZ49871.1"/>
    </source>
</evidence>
<organism evidence="13">
    <name type="scientific">marine metagenome</name>
    <dbReference type="NCBI Taxonomy" id="408172"/>
    <lineage>
        <taxon>unclassified sequences</taxon>
        <taxon>metagenomes</taxon>
        <taxon>ecological metagenomes</taxon>
    </lineage>
</organism>
<dbReference type="GO" id="GO:0005886">
    <property type="term" value="C:plasma membrane"/>
    <property type="evidence" value="ECO:0007669"/>
    <property type="project" value="UniProtKB-SubCell"/>
</dbReference>
<dbReference type="PANTHER" id="PTHR48086">
    <property type="entry name" value="SODIUM/PROLINE SYMPORTER-RELATED"/>
    <property type="match status" value="1"/>
</dbReference>
<dbReference type="AlphaFoldDB" id="A0A381N5I8"/>
<feature type="transmembrane region" description="Helical" evidence="12">
    <location>
        <begin position="203"/>
        <end position="222"/>
    </location>
</feature>
<dbReference type="PANTHER" id="PTHR48086:SF3">
    <property type="entry name" value="SODIUM_PROLINE SYMPORTER"/>
    <property type="match status" value="1"/>
</dbReference>
<feature type="transmembrane region" description="Helical" evidence="12">
    <location>
        <begin position="667"/>
        <end position="688"/>
    </location>
</feature>
<evidence type="ECO:0000256" key="5">
    <source>
        <dbReference type="ARBA" id="ARBA00022692"/>
    </source>
</evidence>
<evidence type="ECO:0000256" key="8">
    <source>
        <dbReference type="ARBA" id="ARBA00023053"/>
    </source>
</evidence>
<feature type="transmembrane region" description="Helical" evidence="12">
    <location>
        <begin position="582"/>
        <end position="607"/>
    </location>
</feature>
<reference evidence="13" key="1">
    <citation type="submission" date="2018-05" db="EMBL/GenBank/DDBJ databases">
        <authorList>
            <person name="Lanie J.A."/>
            <person name="Ng W.-L."/>
            <person name="Kazmierczak K.M."/>
            <person name="Andrzejewski T.M."/>
            <person name="Davidsen T.M."/>
            <person name="Wayne K.J."/>
            <person name="Tettelin H."/>
            <person name="Glass J.I."/>
            <person name="Rusch D."/>
            <person name="Podicherti R."/>
            <person name="Tsui H.-C.T."/>
            <person name="Winkler M.E."/>
        </authorList>
    </citation>
    <scope>NUCLEOTIDE SEQUENCE</scope>
</reference>
<dbReference type="EMBL" id="UINC01000140">
    <property type="protein sequence ID" value="SUZ49871.1"/>
    <property type="molecule type" value="Genomic_DNA"/>
</dbReference>
<keyword evidence="11" id="KW-0739">Sodium transport</keyword>
<dbReference type="InterPro" id="IPR050277">
    <property type="entry name" value="Sodium:Solute_Symporter"/>
</dbReference>
<proteinExistence type="inferred from homology"/>
<feature type="transmembrane region" description="Helical" evidence="12">
    <location>
        <begin position="277"/>
        <end position="300"/>
    </location>
</feature>
<feature type="transmembrane region" description="Helical" evidence="12">
    <location>
        <begin position="69"/>
        <end position="89"/>
    </location>
</feature>
<name>A0A381N5I8_9ZZZZ</name>
<protein>
    <recommendedName>
        <fullName evidence="14">Transporter</fullName>
    </recommendedName>
</protein>
<evidence type="ECO:0000256" key="2">
    <source>
        <dbReference type="ARBA" id="ARBA00006434"/>
    </source>
</evidence>
<evidence type="ECO:0000256" key="10">
    <source>
        <dbReference type="ARBA" id="ARBA00023136"/>
    </source>
</evidence>
<dbReference type="InterPro" id="IPR038377">
    <property type="entry name" value="Na/Glc_symporter_sf"/>
</dbReference>
<dbReference type="Pfam" id="PF00474">
    <property type="entry name" value="SSF"/>
    <property type="match status" value="1"/>
</dbReference>
<feature type="transmembrane region" description="Helical" evidence="12">
    <location>
        <begin position="436"/>
        <end position="457"/>
    </location>
</feature>
<evidence type="ECO:0000256" key="3">
    <source>
        <dbReference type="ARBA" id="ARBA00022448"/>
    </source>
</evidence>